<evidence type="ECO:0008006" key="3">
    <source>
        <dbReference type="Google" id="ProtNLM"/>
    </source>
</evidence>
<name>A0DHN1_PARTE</name>
<dbReference type="InParanoid" id="A0DHN1"/>
<reference evidence="1 2" key="1">
    <citation type="journal article" date="2006" name="Nature">
        <title>Global trends of whole-genome duplications revealed by the ciliate Paramecium tetraurelia.</title>
        <authorList>
            <consortium name="Genoscope"/>
            <person name="Aury J.-M."/>
            <person name="Jaillon O."/>
            <person name="Duret L."/>
            <person name="Noel B."/>
            <person name="Jubin C."/>
            <person name="Porcel B.M."/>
            <person name="Segurens B."/>
            <person name="Daubin V."/>
            <person name="Anthouard V."/>
            <person name="Aiach N."/>
            <person name="Arnaiz O."/>
            <person name="Billaut A."/>
            <person name="Beisson J."/>
            <person name="Blanc I."/>
            <person name="Bouhouche K."/>
            <person name="Camara F."/>
            <person name="Duharcourt S."/>
            <person name="Guigo R."/>
            <person name="Gogendeau D."/>
            <person name="Katinka M."/>
            <person name="Keller A.-M."/>
            <person name="Kissmehl R."/>
            <person name="Klotz C."/>
            <person name="Koll F."/>
            <person name="Le Moue A."/>
            <person name="Lepere C."/>
            <person name="Malinsky S."/>
            <person name="Nowacki M."/>
            <person name="Nowak J.K."/>
            <person name="Plattner H."/>
            <person name="Poulain J."/>
            <person name="Ruiz F."/>
            <person name="Serrano V."/>
            <person name="Zagulski M."/>
            <person name="Dessen P."/>
            <person name="Betermier M."/>
            <person name="Weissenbach J."/>
            <person name="Scarpelli C."/>
            <person name="Schachter V."/>
            <person name="Sperling L."/>
            <person name="Meyer E."/>
            <person name="Cohen J."/>
            <person name="Wincker P."/>
        </authorList>
    </citation>
    <scope>NUCLEOTIDE SEQUENCE [LARGE SCALE GENOMIC DNA]</scope>
    <source>
        <strain evidence="1 2">Stock d4-2</strain>
    </source>
</reference>
<keyword evidence="2" id="KW-1185">Reference proteome</keyword>
<sequence length="184" mass="22483">MIKQTILLIFNKSFKLLTNQLIILRQRFIKRVSIVNIILSSISKFEEENQTALINLTYSYYNRLLFFFNLIRSRSLAIIQYFTYISINKQMRCFYISNNQMNRELKFSFEMLKNPQINQNSYLNMKNCSNKYQIAVQNLLIDAILSLLWITHKQKLFKSQQKQLFIYFKYWQNFITIRIYQFNR</sequence>
<protein>
    <recommendedName>
        <fullName evidence="3">Transmembrane protein</fullName>
    </recommendedName>
</protein>
<evidence type="ECO:0000313" key="2">
    <source>
        <dbReference type="Proteomes" id="UP000000600"/>
    </source>
</evidence>
<dbReference type="KEGG" id="ptm:GSPATT00016935001"/>
<organism evidence="1 2">
    <name type="scientific">Paramecium tetraurelia</name>
    <dbReference type="NCBI Taxonomy" id="5888"/>
    <lineage>
        <taxon>Eukaryota</taxon>
        <taxon>Sar</taxon>
        <taxon>Alveolata</taxon>
        <taxon>Ciliophora</taxon>
        <taxon>Intramacronucleata</taxon>
        <taxon>Oligohymenophorea</taxon>
        <taxon>Peniculida</taxon>
        <taxon>Parameciidae</taxon>
        <taxon>Paramecium</taxon>
    </lineage>
</organism>
<dbReference type="Proteomes" id="UP000000600">
    <property type="component" value="Unassembled WGS sequence"/>
</dbReference>
<dbReference type="GeneID" id="5035730"/>
<gene>
    <name evidence="1" type="ORF">GSPATT00016935001</name>
</gene>
<dbReference type="HOGENOM" id="CLU_1470927_0_0_1"/>
<evidence type="ECO:0000313" key="1">
    <source>
        <dbReference type="EMBL" id="CAK82548.1"/>
    </source>
</evidence>
<accession>A0DHN1</accession>
<dbReference type="RefSeq" id="XP_001449945.1">
    <property type="nucleotide sequence ID" value="XM_001449908.1"/>
</dbReference>
<dbReference type="AlphaFoldDB" id="A0DHN1"/>
<dbReference type="EMBL" id="CT868430">
    <property type="protein sequence ID" value="CAK82548.1"/>
    <property type="molecule type" value="Genomic_DNA"/>
</dbReference>
<proteinExistence type="predicted"/>